<keyword evidence="8 12" id="KW-0067">ATP-binding</keyword>
<dbReference type="InterPro" id="IPR040498">
    <property type="entry name" value="PriA_CRR"/>
</dbReference>
<dbReference type="Pfam" id="PF21213">
    <property type="entry name" value="WHD_PriA"/>
    <property type="match status" value="1"/>
</dbReference>
<dbReference type="HAMAP" id="MF_00983">
    <property type="entry name" value="PriA"/>
    <property type="match status" value="1"/>
</dbReference>
<comment type="function">
    <text evidence="12">Initiates the restart of stalled replication forks, which reloads the replicative helicase on sites other than the origin of replication. Recognizes and binds to abandoned replication forks and remodels them to uncover a helicase loading site. Promotes assembly of the primosome at these replication forks.</text>
</comment>
<evidence type="ECO:0000259" key="14">
    <source>
        <dbReference type="PROSITE" id="PS51194"/>
    </source>
</evidence>
<dbReference type="InterPro" id="IPR048949">
    <property type="entry name" value="WHD_PriA"/>
</dbReference>
<comment type="subunit">
    <text evidence="12">Component of the replication restart primosome.</text>
</comment>
<evidence type="ECO:0000256" key="1">
    <source>
        <dbReference type="ARBA" id="ARBA00022515"/>
    </source>
</evidence>
<dbReference type="GO" id="GO:0043138">
    <property type="term" value="F:3'-5' DNA helicase activity"/>
    <property type="evidence" value="ECO:0007669"/>
    <property type="project" value="UniProtKB-EC"/>
</dbReference>
<proteinExistence type="inferred from homology"/>
<keyword evidence="3 12" id="KW-0479">Metal-binding</keyword>
<feature type="binding site" evidence="12">
    <location>
        <position position="482"/>
    </location>
    <ligand>
        <name>Zn(2+)</name>
        <dbReference type="ChEBI" id="CHEBI:29105"/>
        <label>1</label>
    </ligand>
</feature>
<dbReference type="FunFam" id="3.40.50.300:FF:000489">
    <property type="entry name" value="Primosome assembly protein PriA"/>
    <property type="match status" value="1"/>
</dbReference>
<evidence type="ECO:0000256" key="11">
    <source>
        <dbReference type="ARBA" id="ARBA00048988"/>
    </source>
</evidence>
<evidence type="ECO:0000313" key="15">
    <source>
        <dbReference type="EMBL" id="BAV32409.1"/>
    </source>
</evidence>
<dbReference type="NCBIfam" id="NF004065">
    <property type="entry name" value="PRK05580.1-1"/>
    <property type="match status" value="1"/>
</dbReference>
<keyword evidence="4 12" id="KW-0547">Nucleotide-binding</keyword>
<dbReference type="CDD" id="cd18804">
    <property type="entry name" value="SF2_C_priA"/>
    <property type="match status" value="1"/>
</dbReference>
<dbReference type="AlphaFoldDB" id="A0A1B4XC63"/>
<keyword evidence="5 12" id="KW-0378">Hydrolase</keyword>
<evidence type="ECO:0000259" key="13">
    <source>
        <dbReference type="PROSITE" id="PS51192"/>
    </source>
</evidence>
<evidence type="ECO:0000256" key="12">
    <source>
        <dbReference type="HAMAP-Rule" id="MF_00983"/>
    </source>
</evidence>
<feature type="binding site" evidence="12">
    <location>
        <position position="442"/>
    </location>
    <ligand>
        <name>Zn(2+)</name>
        <dbReference type="ChEBI" id="CHEBI:29105"/>
        <label>1</label>
    </ligand>
</feature>
<feature type="binding site" evidence="12">
    <location>
        <position position="451"/>
    </location>
    <ligand>
        <name>Zn(2+)</name>
        <dbReference type="ChEBI" id="CHEBI:29105"/>
        <label>2</label>
    </ligand>
</feature>
<dbReference type="FunCoup" id="A0A1B4XC63">
    <property type="interactions" value="348"/>
</dbReference>
<dbReference type="InParanoid" id="A0A1B4XC63"/>
<dbReference type="Proteomes" id="UP000243180">
    <property type="component" value="Chromosome"/>
</dbReference>
<dbReference type="PROSITE" id="PS51194">
    <property type="entry name" value="HELICASE_CTER"/>
    <property type="match status" value="1"/>
</dbReference>
<dbReference type="FunFam" id="3.40.1440.60:FF:000001">
    <property type="entry name" value="Primosomal protein N"/>
    <property type="match status" value="1"/>
</dbReference>
<dbReference type="InterPro" id="IPR041236">
    <property type="entry name" value="PriA_C"/>
</dbReference>
<dbReference type="GO" id="GO:0006302">
    <property type="term" value="P:double-strand break repair"/>
    <property type="evidence" value="ECO:0007669"/>
    <property type="project" value="InterPro"/>
</dbReference>
<comment type="cofactor">
    <cofactor evidence="12">
        <name>Zn(2+)</name>
        <dbReference type="ChEBI" id="CHEBI:29105"/>
    </cofactor>
    <text evidence="12">Binds 2 zinc ions per subunit.</text>
</comment>
<dbReference type="PANTHER" id="PTHR30580">
    <property type="entry name" value="PRIMOSOMAL PROTEIN N"/>
    <property type="match status" value="1"/>
</dbReference>
<dbReference type="Pfam" id="PF00270">
    <property type="entry name" value="DEAD"/>
    <property type="match status" value="1"/>
</dbReference>
<dbReference type="InterPro" id="IPR042115">
    <property type="entry name" value="PriA_3primeBD_sf"/>
</dbReference>
<dbReference type="GO" id="GO:0006310">
    <property type="term" value="P:DNA recombination"/>
    <property type="evidence" value="ECO:0007669"/>
    <property type="project" value="InterPro"/>
</dbReference>
<dbReference type="InterPro" id="IPR005259">
    <property type="entry name" value="PriA"/>
</dbReference>
<feature type="binding site" evidence="12">
    <location>
        <position position="448"/>
    </location>
    <ligand>
        <name>Zn(2+)</name>
        <dbReference type="ChEBI" id="CHEBI:29105"/>
        <label>2</label>
    </ligand>
</feature>
<comment type="catalytic activity">
    <reaction evidence="12">
        <text>Couples ATP hydrolysis with the unwinding of duplex DNA by translocating in the 3'-5' direction.</text>
        <dbReference type="EC" id="5.6.2.4"/>
    </reaction>
</comment>
<dbReference type="EC" id="5.6.2.4" evidence="12"/>
<sequence>MVAMPRIYQVAIPTPLYRLFDYLAVPGVARFPPGVRVRVPFGRRELVGVVMGEVAQSELPANRLKSITQPLDDSAILPPSMLSLLQWAADYYHHPLGEVIHTALPVYLRQGRAPVASGVKVWSLTPAGKAVDPQTLKRAPAQKQVLEALAADADGLDAEQLAKVSQRSAAALKALRAKGWVSSHQRETRPVISGDLQTAPELNPDQKSAVAGILAGLGGFRPFLLHGVTGSGKTEVYLGVIEQVLAQGKQALVLVPEISLTPQLVGRFARRFRAPIALLHSGLNEQERLSAWVRASAGRASIVLGTRSAVFTPLMHPGLIVVDEEHDASYKQQDGFRYSARDVAVMRAAREKIPVILGSATPSLESLKNARQGAYTLIELPERTGTAVMPQVRLLDMRRLKPSEGLSLPLREALAARLEKGEQSILFLNRRGFSPVWMCFDCGWVAPCKRCDARLTLHHRKQKLLCHHCGAEQEVVKSCPSCQGANLHPLGEGTERVEGALEKFFPRARIERIDRDSTARRGALEEKLRRVHAGEADILVGTQMLSKGHDFPNVTLVGILNADQGLYGTDFRSGERLFQLIMQVSGRAGRADKPGEVLIQTWHPEHPLFAALQRHDFHGFAEFALNERRETGYPPYTHLALLRAEAPAPGAALEFLRAARALAVQLSPGKDVQLLSPAPAPMERRAGRYRAQLLVQSGQRAPLHEFLAQWVRQLTEAKFAKKTRWSLDVDPADMY</sequence>
<dbReference type="KEGG" id="slim:SCL_0085"/>
<comment type="similarity">
    <text evidence="12">Belongs to the helicase family. PriA subfamily.</text>
</comment>
<dbReference type="SMART" id="SM00490">
    <property type="entry name" value="HELICc"/>
    <property type="match status" value="1"/>
</dbReference>
<dbReference type="CDD" id="cd17929">
    <property type="entry name" value="DEXHc_priA"/>
    <property type="match status" value="1"/>
</dbReference>
<evidence type="ECO:0000256" key="7">
    <source>
        <dbReference type="ARBA" id="ARBA00022833"/>
    </source>
</evidence>
<dbReference type="Pfam" id="PF18319">
    <property type="entry name" value="Zn_ribbon_PriA"/>
    <property type="match status" value="1"/>
</dbReference>
<dbReference type="GO" id="GO:1990077">
    <property type="term" value="C:primosome complex"/>
    <property type="evidence" value="ECO:0007669"/>
    <property type="project" value="UniProtKB-UniRule"/>
</dbReference>
<keyword evidence="1 12" id="KW-0639">Primosome</keyword>
<dbReference type="NCBIfam" id="TIGR00595">
    <property type="entry name" value="priA"/>
    <property type="match status" value="1"/>
</dbReference>
<evidence type="ECO:0000256" key="10">
    <source>
        <dbReference type="ARBA" id="ARBA00023235"/>
    </source>
</evidence>
<dbReference type="SUPFAM" id="SSF52540">
    <property type="entry name" value="P-loop containing nucleoside triphosphate hydrolases"/>
    <property type="match status" value="2"/>
</dbReference>
<feature type="binding site" evidence="12">
    <location>
        <position position="469"/>
    </location>
    <ligand>
        <name>Zn(2+)</name>
        <dbReference type="ChEBI" id="CHEBI:29105"/>
        <label>2</label>
    </ligand>
</feature>
<dbReference type="GO" id="GO:0006270">
    <property type="term" value="P:DNA replication initiation"/>
    <property type="evidence" value="ECO:0007669"/>
    <property type="project" value="TreeGrafter"/>
</dbReference>
<dbReference type="GO" id="GO:0005524">
    <property type="term" value="F:ATP binding"/>
    <property type="evidence" value="ECO:0007669"/>
    <property type="project" value="UniProtKB-UniRule"/>
</dbReference>
<feature type="domain" description="Helicase C-terminal" evidence="14">
    <location>
        <begin position="420"/>
        <end position="631"/>
    </location>
</feature>
<keyword evidence="16" id="KW-1185">Reference proteome</keyword>
<evidence type="ECO:0000256" key="4">
    <source>
        <dbReference type="ARBA" id="ARBA00022741"/>
    </source>
</evidence>
<dbReference type="InterPro" id="IPR001650">
    <property type="entry name" value="Helicase_C-like"/>
</dbReference>
<keyword evidence="10 12" id="KW-0413">Isomerase</keyword>
<feature type="binding site" evidence="12">
    <location>
        <position position="479"/>
    </location>
    <ligand>
        <name>Zn(2+)</name>
        <dbReference type="ChEBI" id="CHEBI:29105"/>
        <label>1</label>
    </ligand>
</feature>
<dbReference type="InterPro" id="IPR011545">
    <property type="entry name" value="DEAD/DEAH_box_helicase_dom"/>
</dbReference>
<comment type="catalytic activity">
    <reaction evidence="11 12">
        <text>ATP + H2O = ADP + phosphate + H(+)</text>
        <dbReference type="Rhea" id="RHEA:13065"/>
        <dbReference type="ChEBI" id="CHEBI:15377"/>
        <dbReference type="ChEBI" id="CHEBI:15378"/>
        <dbReference type="ChEBI" id="CHEBI:30616"/>
        <dbReference type="ChEBI" id="CHEBI:43474"/>
        <dbReference type="ChEBI" id="CHEBI:456216"/>
        <dbReference type="EC" id="5.6.2.4"/>
    </reaction>
</comment>
<evidence type="ECO:0000256" key="9">
    <source>
        <dbReference type="ARBA" id="ARBA00023125"/>
    </source>
</evidence>
<evidence type="ECO:0000256" key="5">
    <source>
        <dbReference type="ARBA" id="ARBA00022801"/>
    </source>
</evidence>
<dbReference type="PANTHER" id="PTHR30580:SF0">
    <property type="entry name" value="PRIMOSOMAL PROTEIN N"/>
    <property type="match status" value="1"/>
</dbReference>
<dbReference type="PROSITE" id="PS51192">
    <property type="entry name" value="HELICASE_ATP_BIND_1"/>
    <property type="match status" value="1"/>
</dbReference>
<keyword evidence="7 12" id="KW-0862">Zinc</keyword>
<evidence type="ECO:0000313" key="16">
    <source>
        <dbReference type="Proteomes" id="UP000243180"/>
    </source>
</evidence>
<dbReference type="InterPro" id="IPR027417">
    <property type="entry name" value="P-loop_NTPase"/>
</dbReference>
<dbReference type="GO" id="GO:0006269">
    <property type="term" value="P:DNA replication, synthesis of primer"/>
    <property type="evidence" value="ECO:0007669"/>
    <property type="project" value="UniProtKB-KW"/>
</dbReference>
<dbReference type="Pfam" id="PF17764">
    <property type="entry name" value="PriA_3primeBD"/>
    <property type="match status" value="1"/>
</dbReference>
<dbReference type="Pfam" id="PF00271">
    <property type="entry name" value="Helicase_C"/>
    <property type="match status" value="1"/>
</dbReference>
<evidence type="ECO:0000256" key="2">
    <source>
        <dbReference type="ARBA" id="ARBA00022705"/>
    </source>
</evidence>
<dbReference type="Gene3D" id="3.40.50.300">
    <property type="entry name" value="P-loop containing nucleotide triphosphate hydrolases"/>
    <property type="match status" value="2"/>
</dbReference>
<accession>A0A1B4XC63</accession>
<protein>
    <recommendedName>
        <fullName evidence="12">Replication restart protein PriA</fullName>
    </recommendedName>
    <alternativeName>
        <fullName evidence="12">ATP-dependent DNA helicase PriA</fullName>
        <ecNumber evidence="12">5.6.2.4</ecNumber>
    </alternativeName>
    <alternativeName>
        <fullName evidence="12">DNA 3'-5' helicase PriA</fullName>
    </alternativeName>
</protein>
<dbReference type="GO" id="GO:0003677">
    <property type="term" value="F:DNA binding"/>
    <property type="evidence" value="ECO:0007669"/>
    <property type="project" value="UniProtKB-UniRule"/>
</dbReference>
<dbReference type="NCBIfam" id="NF004067">
    <property type="entry name" value="PRK05580.1-4"/>
    <property type="match status" value="1"/>
</dbReference>
<keyword evidence="6 12" id="KW-0347">Helicase</keyword>
<reference evidence="15 16" key="1">
    <citation type="submission" date="2015-05" db="EMBL/GenBank/DDBJ databases">
        <title>Complete genome sequence of a sulfur-oxidizing gammaproteobacterium strain HA5.</title>
        <authorList>
            <person name="Miura A."/>
            <person name="Kojima H."/>
            <person name="Fukui M."/>
        </authorList>
    </citation>
    <scope>NUCLEOTIDE SEQUENCE [LARGE SCALE GENOMIC DNA]</scope>
    <source>
        <strain evidence="15 16">HA5</strain>
    </source>
</reference>
<feature type="binding site" evidence="12">
    <location>
        <position position="439"/>
    </location>
    <ligand>
        <name>Zn(2+)</name>
        <dbReference type="ChEBI" id="CHEBI:29105"/>
        <label>1</label>
    </ligand>
</feature>
<dbReference type="SMART" id="SM00487">
    <property type="entry name" value="DEXDc"/>
    <property type="match status" value="1"/>
</dbReference>
<keyword evidence="2 12" id="KW-0235">DNA replication</keyword>
<evidence type="ECO:0000256" key="6">
    <source>
        <dbReference type="ARBA" id="ARBA00022806"/>
    </source>
</evidence>
<evidence type="ECO:0000256" key="3">
    <source>
        <dbReference type="ARBA" id="ARBA00022723"/>
    </source>
</evidence>
<gene>
    <name evidence="12" type="primary">priA</name>
    <name evidence="15" type="ORF">SCL_0085</name>
</gene>
<dbReference type="GO" id="GO:0008270">
    <property type="term" value="F:zinc ion binding"/>
    <property type="evidence" value="ECO:0007669"/>
    <property type="project" value="UniProtKB-UniRule"/>
</dbReference>
<dbReference type="InterPro" id="IPR041222">
    <property type="entry name" value="PriA_3primeBD"/>
</dbReference>
<dbReference type="InterPro" id="IPR014001">
    <property type="entry name" value="Helicase_ATP-bd"/>
</dbReference>
<dbReference type="Pfam" id="PF18074">
    <property type="entry name" value="PriA_C"/>
    <property type="match status" value="1"/>
</dbReference>
<keyword evidence="9 12" id="KW-0238">DNA-binding</keyword>
<evidence type="ECO:0000256" key="8">
    <source>
        <dbReference type="ARBA" id="ARBA00022840"/>
    </source>
</evidence>
<dbReference type="Gene3D" id="3.40.1440.60">
    <property type="entry name" value="PriA, 3(prime) DNA-binding domain"/>
    <property type="match status" value="1"/>
</dbReference>
<dbReference type="EMBL" id="AP014879">
    <property type="protein sequence ID" value="BAV32409.1"/>
    <property type="molecule type" value="Genomic_DNA"/>
</dbReference>
<dbReference type="GO" id="GO:0016887">
    <property type="term" value="F:ATP hydrolysis activity"/>
    <property type="evidence" value="ECO:0007669"/>
    <property type="project" value="RHEA"/>
</dbReference>
<feature type="binding site" evidence="12">
    <location>
        <position position="466"/>
    </location>
    <ligand>
        <name>Zn(2+)</name>
        <dbReference type="ChEBI" id="CHEBI:29105"/>
        <label>2</label>
    </ligand>
</feature>
<organism evidence="15 16">
    <name type="scientific">Sulfuricaulis limicola</name>
    <dbReference type="NCBI Taxonomy" id="1620215"/>
    <lineage>
        <taxon>Bacteria</taxon>
        <taxon>Pseudomonadati</taxon>
        <taxon>Pseudomonadota</taxon>
        <taxon>Gammaproteobacteria</taxon>
        <taxon>Acidiferrobacterales</taxon>
        <taxon>Acidiferrobacteraceae</taxon>
        <taxon>Sulfuricaulis</taxon>
    </lineage>
</organism>
<feature type="domain" description="Helicase ATP-binding" evidence="13">
    <location>
        <begin position="214"/>
        <end position="380"/>
    </location>
</feature>
<name>A0A1B4XC63_9GAMM</name>